<comment type="caution">
    <text evidence="2">The sequence shown here is derived from an EMBL/GenBank/DDBJ whole genome shotgun (WGS) entry which is preliminary data.</text>
</comment>
<keyword evidence="3" id="KW-1185">Reference proteome</keyword>
<dbReference type="Proteomes" id="UP001303046">
    <property type="component" value="Unassembled WGS sequence"/>
</dbReference>
<evidence type="ECO:0000313" key="3">
    <source>
        <dbReference type="Proteomes" id="UP001303046"/>
    </source>
</evidence>
<reference evidence="2 3" key="1">
    <citation type="submission" date="2023-08" db="EMBL/GenBank/DDBJ databases">
        <title>A Necator americanus chromosomal reference genome.</title>
        <authorList>
            <person name="Ilik V."/>
            <person name="Petrzelkova K.J."/>
            <person name="Pardy F."/>
            <person name="Fuh T."/>
            <person name="Niatou-Singa F.S."/>
            <person name="Gouil Q."/>
            <person name="Baker L."/>
            <person name="Ritchie M.E."/>
            <person name="Jex A.R."/>
            <person name="Gazzola D."/>
            <person name="Li H."/>
            <person name="Toshio Fujiwara R."/>
            <person name="Zhan B."/>
            <person name="Aroian R.V."/>
            <person name="Pafco B."/>
            <person name="Schwarz E.M."/>
        </authorList>
    </citation>
    <scope>NUCLEOTIDE SEQUENCE [LARGE SCALE GENOMIC DNA]</scope>
    <source>
        <strain evidence="2 3">Aroian</strain>
        <tissue evidence="2">Whole animal</tissue>
    </source>
</reference>
<feature type="region of interest" description="Disordered" evidence="1">
    <location>
        <begin position="73"/>
        <end position="124"/>
    </location>
</feature>
<dbReference type="EMBL" id="JAVFWL010000005">
    <property type="protein sequence ID" value="KAK6758348.1"/>
    <property type="molecule type" value="Genomic_DNA"/>
</dbReference>
<feature type="compositionally biased region" description="Basic residues" evidence="1">
    <location>
        <begin position="108"/>
        <end position="124"/>
    </location>
</feature>
<accession>A0ABR1E728</accession>
<organism evidence="2 3">
    <name type="scientific">Necator americanus</name>
    <name type="common">Human hookworm</name>
    <dbReference type="NCBI Taxonomy" id="51031"/>
    <lineage>
        <taxon>Eukaryota</taxon>
        <taxon>Metazoa</taxon>
        <taxon>Ecdysozoa</taxon>
        <taxon>Nematoda</taxon>
        <taxon>Chromadorea</taxon>
        <taxon>Rhabditida</taxon>
        <taxon>Rhabditina</taxon>
        <taxon>Rhabditomorpha</taxon>
        <taxon>Strongyloidea</taxon>
        <taxon>Ancylostomatidae</taxon>
        <taxon>Bunostominae</taxon>
        <taxon>Necator</taxon>
    </lineage>
</organism>
<evidence type="ECO:0000256" key="1">
    <source>
        <dbReference type="SAM" id="MobiDB-lite"/>
    </source>
</evidence>
<feature type="compositionally biased region" description="Basic and acidic residues" evidence="1">
    <location>
        <begin position="73"/>
        <end position="91"/>
    </location>
</feature>
<evidence type="ECO:0000313" key="2">
    <source>
        <dbReference type="EMBL" id="KAK6758348.1"/>
    </source>
</evidence>
<name>A0ABR1E728_NECAM</name>
<proteinExistence type="predicted"/>
<sequence>MKLCERYRQVQKKLGHEEQKGEEKRRNAEAYLFLSSSYPPITKWKQQQQQKSKNKQIMHFSCEKFVYTILRRTREEGREETKNKKKNEEKKNKNKNKNKKEKENEKKEKKKKKKKKKKNEKGEE</sequence>
<protein>
    <submittedName>
        <fullName evidence="2">Uncharacterized protein</fullName>
    </submittedName>
</protein>
<gene>
    <name evidence="2" type="primary">Necator_chrV.g20684</name>
    <name evidence="2" type="ORF">RB195_015891</name>
</gene>